<comment type="similarity">
    <text evidence="1">Belongs to the saccharopine dehydrogenase family.</text>
</comment>
<reference evidence="4 5" key="1">
    <citation type="submission" date="2022-12" db="EMBL/GenBank/DDBJ databases">
        <title>Chromosome-level genome of Tegillarca granosa.</title>
        <authorList>
            <person name="Kim J."/>
        </authorList>
    </citation>
    <scope>NUCLEOTIDE SEQUENCE [LARGE SCALE GENOMIC DNA]</scope>
    <source>
        <strain evidence="4">Teg-2019</strain>
        <tissue evidence="4">Adductor muscle</tissue>
    </source>
</reference>
<dbReference type="Proteomes" id="UP001217089">
    <property type="component" value="Unassembled WGS sequence"/>
</dbReference>
<keyword evidence="2" id="KW-0472">Membrane</keyword>
<dbReference type="InterPro" id="IPR005097">
    <property type="entry name" value="Sacchrp_dh_NADP-bd"/>
</dbReference>
<protein>
    <recommendedName>
        <fullName evidence="3">Saccharopine dehydrogenase NADP binding domain-containing protein</fullName>
    </recommendedName>
</protein>
<dbReference type="SUPFAM" id="SSF51735">
    <property type="entry name" value="NAD(P)-binding Rossmann-fold domains"/>
    <property type="match status" value="1"/>
</dbReference>
<feature type="transmembrane region" description="Helical" evidence="2">
    <location>
        <begin position="279"/>
        <end position="297"/>
    </location>
</feature>
<dbReference type="Gene3D" id="3.40.50.720">
    <property type="entry name" value="NAD(P)-binding Rossmann-like Domain"/>
    <property type="match status" value="1"/>
</dbReference>
<sequence>MSAERYDIVIFGATGFTGQFVVEEVARVADEEKGLTWAVAGRSMEKLQKILENASKRTSKDLENTPIIICDTSSDSSLQEMAEKAKIVLNCVGPYCFHGEKVVKACIEGGSSHIDISGEPQYLENMQLLYNGKAKEADVYIIGSCGFDSIPADMGVLYAQRQFEGDVNSIESFLDVHAGPSGFVGNATTLESAVYGFAHAGELAGLRKSLYPEPLPKYKYKAPKRGAVFTGEVVNKYCVDFMGSDKSVVYRTQRYNYEVKKQRPVQYSPYMCLKGISDVIGMMIFGLVFAVLCKFSFGRSLLIKYPSFFTFGGFKKGGPTMKQIQETSFTMTFVSKGWSTKLEDLSAQHDSAPDMLKITKVVGPELGYVTTPICMVQSAVVLLKEKDKLPKGGGVFTPGMAFADTTLISRLNSHNVLFQEVSSN</sequence>
<evidence type="ECO:0000313" key="4">
    <source>
        <dbReference type="EMBL" id="KAJ8308758.1"/>
    </source>
</evidence>
<dbReference type="InterPro" id="IPR036291">
    <property type="entry name" value="NAD(P)-bd_dom_sf"/>
</dbReference>
<feature type="domain" description="Saccharopine dehydrogenase NADP binding" evidence="3">
    <location>
        <begin position="8"/>
        <end position="142"/>
    </location>
</feature>
<name>A0ABQ9EZN4_TEGGR</name>
<gene>
    <name evidence="4" type="ORF">KUTeg_013632</name>
</gene>
<organism evidence="4 5">
    <name type="scientific">Tegillarca granosa</name>
    <name type="common">Malaysian cockle</name>
    <name type="synonym">Anadara granosa</name>
    <dbReference type="NCBI Taxonomy" id="220873"/>
    <lineage>
        <taxon>Eukaryota</taxon>
        <taxon>Metazoa</taxon>
        <taxon>Spiralia</taxon>
        <taxon>Lophotrochozoa</taxon>
        <taxon>Mollusca</taxon>
        <taxon>Bivalvia</taxon>
        <taxon>Autobranchia</taxon>
        <taxon>Pteriomorphia</taxon>
        <taxon>Arcoida</taxon>
        <taxon>Arcoidea</taxon>
        <taxon>Arcidae</taxon>
        <taxon>Tegillarca</taxon>
    </lineage>
</organism>
<proteinExistence type="inferred from homology"/>
<accession>A0ABQ9EZN4</accession>
<dbReference type="PANTHER" id="PTHR12286:SF5">
    <property type="entry name" value="SACCHAROPINE DEHYDROGENASE-LIKE OXIDOREDUCTASE"/>
    <property type="match status" value="1"/>
</dbReference>
<keyword evidence="2" id="KW-1133">Transmembrane helix</keyword>
<dbReference type="InterPro" id="IPR051276">
    <property type="entry name" value="Saccharopine_DH-like_oxidrdct"/>
</dbReference>
<keyword evidence="2" id="KW-0812">Transmembrane</keyword>
<dbReference type="PANTHER" id="PTHR12286">
    <property type="entry name" value="SACCHAROPINE DEHYDROGENASE-LIKE OXIDOREDUCTASE"/>
    <property type="match status" value="1"/>
</dbReference>
<comment type="caution">
    <text evidence="4">The sequence shown here is derived from an EMBL/GenBank/DDBJ whole genome shotgun (WGS) entry which is preliminary data.</text>
</comment>
<evidence type="ECO:0000259" key="3">
    <source>
        <dbReference type="Pfam" id="PF03435"/>
    </source>
</evidence>
<keyword evidence="5" id="KW-1185">Reference proteome</keyword>
<evidence type="ECO:0000313" key="5">
    <source>
        <dbReference type="Proteomes" id="UP001217089"/>
    </source>
</evidence>
<dbReference type="Pfam" id="PF03435">
    <property type="entry name" value="Sacchrp_dh_NADP"/>
    <property type="match status" value="1"/>
</dbReference>
<evidence type="ECO:0000256" key="1">
    <source>
        <dbReference type="ARBA" id="ARBA00038048"/>
    </source>
</evidence>
<evidence type="ECO:0000256" key="2">
    <source>
        <dbReference type="SAM" id="Phobius"/>
    </source>
</evidence>
<dbReference type="EMBL" id="JARBDR010000657">
    <property type="protein sequence ID" value="KAJ8308758.1"/>
    <property type="molecule type" value="Genomic_DNA"/>
</dbReference>